<evidence type="ECO:0000313" key="1">
    <source>
        <dbReference type="EMBL" id="MFC4498590.1"/>
    </source>
</evidence>
<sequence>MSEEPVSAVRQTLAKALERGEVEAVVVHREGRVPAEVIEAEVELGLPVHLAGEESAPQ</sequence>
<evidence type="ECO:0000313" key="2">
    <source>
        <dbReference type="Proteomes" id="UP001595839"/>
    </source>
</evidence>
<protein>
    <submittedName>
        <fullName evidence="1">Uncharacterized protein</fullName>
    </submittedName>
</protein>
<dbReference type="RefSeq" id="WP_381168022.1">
    <property type="nucleotide sequence ID" value="NZ_JBHSFK010000002.1"/>
</dbReference>
<name>A0ABV9AIT5_9ACTN</name>
<dbReference type="Proteomes" id="UP001595839">
    <property type="component" value="Unassembled WGS sequence"/>
</dbReference>
<organism evidence="1 2">
    <name type="scientific">Streptomyces vulcanius</name>
    <dbReference type="NCBI Taxonomy" id="1441876"/>
    <lineage>
        <taxon>Bacteria</taxon>
        <taxon>Bacillati</taxon>
        <taxon>Actinomycetota</taxon>
        <taxon>Actinomycetes</taxon>
        <taxon>Kitasatosporales</taxon>
        <taxon>Streptomycetaceae</taxon>
        <taxon>Streptomyces</taxon>
    </lineage>
</organism>
<reference evidence="2" key="1">
    <citation type="journal article" date="2019" name="Int. J. Syst. Evol. Microbiol.">
        <title>The Global Catalogue of Microorganisms (GCM) 10K type strain sequencing project: providing services to taxonomists for standard genome sequencing and annotation.</title>
        <authorList>
            <consortium name="The Broad Institute Genomics Platform"/>
            <consortium name="The Broad Institute Genome Sequencing Center for Infectious Disease"/>
            <person name="Wu L."/>
            <person name="Ma J."/>
        </authorList>
    </citation>
    <scope>NUCLEOTIDE SEQUENCE [LARGE SCALE GENOMIC DNA]</scope>
    <source>
        <strain evidence="2">CGMCC 4.7177</strain>
    </source>
</reference>
<keyword evidence="2" id="KW-1185">Reference proteome</keyword>
<gene>
    <name evidence="1" type="ORF">ACFPIH_03460</name>
</gene>
<accession>A0ABV9AIT5</accession>
<comment type="caution">
    <text evidence="1">The sequence shown here is derived from an EMBL/GenBank/DDBJ whole genome shotgun (WGS) entry which is preliminary data.</text>
</comment>
<proteinExistence type="predicted"/>
<dbReference type="EMBL" id="JBHSFK010000002">
    <property type="protein sequence ID" value="MFC4498590.1"/>
    <property type="molecule type" value="Genomic_DNA"/>
</dbReference>